<dbReference type="InterPro" id="IPR031451">
    <property type="entry name" value="MqsR_toxin"/>
</dbReference>
<dbReference type="Proteomes" id="UP000190867">
    <property type="component" value="Unassembled WGS sequence"/>
</dbReference>
<protein>
    <submittedName>
        <fullName evidence="1">mRNA interferase MqsR</fullName>
    </submittedName>
</protein>
<dbReference type="AlphaFoldDB" id="A0A1T0ASV2"/>
<dbReference type="CDD" id="cd12869">
    <property type="entry name" value="MqsR"/>
    <property type="match status" value="1"/>
</dbReference>
<sequence>MEKQTPHYDLTQIKLLIEQGKVNATHTAMLGAVALGLDYQAMLDTVRSLTHADFYKSMTSYANHKIWQDVYRPNTPVGQIYLKLTVIDNLLIVSFKER</sequence>
<accession>A0A1T0ASV2</accession>
<dbReference type="Pfam" id="PF15723">
    <property type="entry name" value="MqsR_toxin"/>
    <property type="match status" value="1"/>
</dbReference>
<dbReference type="OrthoDB" id="8611934at2"/>
<dbReference type="RefSeq" id="WP_078236321.1">
    <property type="nucleotide sequence ID" value="NZ_MUYA01000004.1"/>
</dbReference>
<dbReference type="Gene3D" id="3.30.2310.40">
    <property type="match status" value="1"/>
</dbReference>
<dbReference type="InterPro" id="IPR038493">
    <property type="entry name" value="MqsR_sf"/>
</dbReference>
<organism evidence="1 2">
    <name type="scientific">Haemophilus paracuniculus</name>
    <dbReference type="NCBI Taxonomy" id="734"/>
    <lineage>
        <taxon>Bacteria</taxon>
        <taxon>Pseudomonadati</taxon>
        <taxon>Pseudomonadota</taxon>
        <taxon>Gammaproteobacteria</taxon>
        <taxon>Pasteurellales</taxon>
        <taxon>Pasteurellaceae</taxon>
        <taxon>Haemophilus</taxon>
    </lineage>
</organism>
<gene>
    <name evidence="1" type="ORF">B0187_02675</name>
</gene>
<evidence type="ECO:0000313" key="1">
    <source>
        <dbReference type="EMBL" id="OOR99729.1"/>
    </source>
</evidence>
<evidence type="ECO:0000313" key="2">
    <source>
        <dbReference type="Proteomes" id="UP000190867"/>
    </source>
</evidence>
<keyword evidence="2" id="KW-1185">Reference proteome</keyword>
<dbReference type="GO" id="GO:0044010">
    <property type="term" value="P:single-species biofilm formation"/>
    <property type="evidence" value="ECO:0007669"/>
    <property type="project" value="InterPro"/>
</dbReference>
<dbReference type="GO" id="GO:0009372">
    <property type="term" value="P:quorum sensing"/>
    <property type="evidence" value="ECO:0007669"/>
    <property type="project" value="InterPro"/>
</dbReference>
<dbReference type="STRING" id="734.B0187_02675"/>
<proteinExistence type="predicted"/>
<dbReference type="GO" id="GO:0017148">
    <property type="term" value="P:negative regulation of translation"/>
    <property type="evidence" value="ECO:0007669"/>
    <property type="project" value="InterPro"/>
</dbReference>
<comment type="caution">
    <text evidence="1">The sequence shown here is derived from an EMBL/GenBank/DDBJ whole genome shotgun (WGS) entry which is preliminary data.</text>
</comment>
<dbReference type="EMBL" id="MUYA01000004">
    <property type="protein sequence ID" value="OOR99729.1"/>
    <property type="molecule type" value="Genomic_DNA"/>
</dbReference>
<name>A0A1T0ASV2_9PAST</name>
<reference evidence="1 2" key="1">
    <citation type="submission" date="2017-02" db="EMBL/GenBank/DDBJ databases">
        <title>Draft genome sequence of Haemophilus paracuniculus CCUG 43573 type strain.</title>
        <authorList>
            <person name="Engstrom-Jakobsson H."/>
            <person name="Salva-Serra F."/>
            <person name="Thorell K."/>
            <person name="Gonzales-Siles L."/>
            <person name="Karlsson R."/>
            <person name="Boulund F."/>
            <person name="Engstrand L."/>
            <person name="Kristiansson E."/>
            <person name="Moore E."/>
        </authorList>
    </citation>
    <scope>NUCLEOTIDE SEQUENCE [LARGE SCALE GENOMIC DNA]</scope>
    <source>
        <strain evidence="1 2">CCUG 43573</strain>
    </source>
</reference>